<accession>A0A5B7D2G1</accession>
<dbReference type="EMBL" id="VSRR010000460">
    <property type="protein sequence ID" value="MPC15870.1"/>
    <property type="molecule type" value="Genomic_DNA"/>
</dbReference>
<name>A0A5B7D2G1_PORTR</name>
<proteinExistence type="predicted"/>
<keyword evidence="3" id="KW-1185">Reference proteome</keyword>
<sequence>MLWTTAISQVRAGPPRDSEHGVVSVRQALLEGVNKQAKSQCCGCIVGPLPSIVPNPSAAPAASGRRAALGRPAPAGGGAGSVM</sequence>
<protein>
    <submittedName>
        <fullName evidence="2">Uncharacterized protein</fullName>
    </submittedName>
</protein>
<organism evidence="2 3">
    <name type="scientific">Portunus trituberculatus</name>
    <name type="common">Swimming crab</name>
    <name type="synonym">Neptunus trituberculatus</name>
    <dbReference type="NCBI Taxonomy" id="210409"/>
    <lineage>
        <taxon>Eukaryota</taxon>
        <taxon>Metazoa</taxon>
        <taxon>Ecdysozoa</taxon>
        <taxon>Arthropoda</taxon>
        <taxon>Crustacea</taxon>
        <taxon>Multicrustacea</taxon>
        <taxon>Malacostraca</taxon>
        <taxon>Eumalacostraca</taxon>
        <taxon>Eucarida</taxon>
        <taxon>Decapoda</taxon>
        <taxon>Pleocyemata</taxon>
        <taxon>Brachyura</taxon>
        <taxon>Eubrachyura</taxon>
        <taxon>Portunoidea</taxon>
        <taxon>Portunidae</taxon>
        <taxon>Portuninae</taxon>
        <taxon>Portunus</taxon>
    </lineage>
</organism>
<reference evidence="2 3" key="1">
    <citation type="submission" date="2019-05" db="EMBL/GenBank/DDBJ databases">
        <title>Another draft genome of Portunus trituberculatus and its Hox gene families provides insights of decapod evolution.</title>
        <authorList>
            <person name="Jeong J.-H."/>
            <person name="Song I."/>
            <person name="Kim S."/>
            <person name="Choi T."/>
            <person name="Kim D."/>
            <person name="Ryu S."/>
            <person name="Kim W."/>
        </authorList>
    </citation>
    <scope>NUCLEOTIDE SEQUENCE [LARGE SCALE GENOMIC DNA]</scope>
    <source>
        <tissue evidence="2">Muscle</tissue>
    </source>
</reference>
<dbReference type="Proteomes" id="UP000324222">
    <property type="component" value="Unassembled WGS sequence"/>
</dbReference>
<evidence type="ECO:0000256" key="1">
    <source>
        <dbReference type="SAM" id="MobiDB-lite"/>
    </source>
</evidence>
<feature type="compositionally biased region" description="Low complexity" evidence="1">
    <location>
        <begin position="56"/>
        <end position="74"/>
    </location>
</feature>
<evidence type="ECO:0000313" key="3">
    <source>
        <dbReference type="Proteomes" id="UP000324222"/>
    </source>
</evidence>
<evidence type="ECO:0000313" key="2">
    <source>
        <dbReference type="EMBL" id="MPC15870.1"/>
    </source>
</evidence>
<gene>
    <name evidence="2" type="ORF">E2C01_008674</name>
</gene>
<comment type="caution">
    <text evidence="2">The sequence shown here is derived from an EMBL/GenBank/DDBJ whole genome shotgun (WGS) entry which is preliminary data.</text>
</comment>
<dbReference type="AlphaFoldDB" id="A0A5B7D2G1"/>
<feature type="region of interest" description="Disordered" evidence="1">
    <location>
        <begin position="56"/>
        <end position="83"/>
    </location>
</feature>